<dbReference type="Gene3D" id="3.90.1570.30">
    <property type="match status" value="1"/>
</dbReference>
<organism evidence="4 5">
    <name type="scientific">Enhygromyxa salina</name>
    <dbReference type="NCBI Taxonomy" id="215803"/>
    <lineage>
        <taxon>Bacteria</taxon>
        <taxon>Pseudomonadati</taxon>
        <taxon>Myxococcota</taxon>
        <taxon>Polyangia</taxon>
        <taxon>Nannocystales</taxon>
        <taxon>Nannocystaceae</taxon>
        <taxon>Enhygromyxa</taxon>
    </lineage>
</organism>
<dbReference type="InterPro" id="IPR027417">
    <property type="entry name" value="P-loop_NTPase"/>
</dbReference>
<dbReference type="PANTHER" id="PTHR47396:SF1">
    <property type="entry name" value="ATP-DEPENDENT HELICASE IRC3-RELATED"/>
    <property type="match status" value="1"/>
</dbReference>
<dbReference type="Proteomes" id="UP000031599">
    <property type="component" value="Unassembled WGS sequence"/>
</dbReference>
<dbReference type="CDD" id="cd18032">
    <property type="entry name" value="DEXHc_RE_I_III_res"/>
    <property type="match status" value="1"/>
</dbReference>
<name>A0A0C2D3N1_9BACT</name>
<evidence type="ECO:0000259" key="2">
    <source>
        <dbReference type="PROSITE" id="PS51192"/>
    </source>
</evidence>
<dbReference type="GO" id="GO:0005829">
    <property type="term" value="C:cytosol"/>
    <property type="evidence" value="ECO:0007669"/>
    <property type="project" value="TreeGrafter"/>
</dbReference>
<feature type="coiled-coil region" evidence="1">
    <location>
        <begin position="128"/>
        <end position="215"/>
    </location>
</feature>
<dbReference type="InterPro" id="IPR013670">
    <property type="entry name" value="EcoEI_R_C_dom"/>
</dbReference>
<evidence type="ECO:0000259" key="3">
    <source>
        <dbReference type="PROSITE" id="PS51194"/>
    </source>
</evidence>
<dbReference type="NCBIfam" id="NF008521">
    <property type="entry name" value="PRK11448.1"/>
    <property type="match status" value="1"/>
</dbReference>
<dbReference type="CDD" id="cd18799">
    <property type="entry name" value="SF2_C_EcoAI-like"/>
    <property type="match status" value="1"/>
</dbReference>
<sequence>MVKTAALAEQHFANDPSGALTKLRRFGELIAEGAAATVGIHKKTKEPQAKLIERLVNEALFGPEIEQMFTELRQAGNAAVHEDAGTQREALHHLKTAHTLALWFHRSFHDANFEGAPFVPPPTPEHAHAALEQRLEQLRAELAEQRALLRQTKLNAKQQADLRAAAEQEAKQAYAEAATALELGQESAELLAAERAAFEALLAKLQAAAEAQTKEQRAARIDLARKAAGRVELTEAETRERIDLQLRAAGWEVDSEVLRHGKGARPEKGHKRAISEWPTRSGPADYVLFDGLRPVGIVEVKRESKDVRGCLEQAKRYSRDFEFGDDIEAAGGPWGAYKVPFLFATNGRPFVRQFLAASGIWHLDARVPTNQRRALEGWMSPEGLAKLLNQDLEAANAKLTSESLDYLPLRPYQREAIAAVEDKIAAGQRELLLAMATGTGKTRTCICLTYRLIKAGRFNRVLFLVDRTSLGIQAMQAFENLKLEQQRSFTDIYDVKELGEGDPESDTRLQIATIQAMVSRLDADDVHTPVDQYDCIIVDECHRGYNLDREMSEGELAYRSEQEYVSKYRRVLDHFDAVKIGLTATPALHTTQIFGDPVYTYSYRRAVIEGYLVDHEPPTRITTRLSQTGVSWAFGEEMQIYRTDTKAVDLIHAPDDVQIDAAGFNKQALVPAFNRAVCRALAEQIDPSLPGKTLIFCVKDSHADDVVGMLLEAFTDRYGPTDNDAVVKITGAVDKPASIIARFKNEQNPRVAVTVDLLTTGIDVPELVNLVFLRRVRSRILYDQMIGRGTRLCPDIGKHYFRIFDAVDIYSSLYEHTDMKPVVSDVKTSFATLLEGLEVVRTLAERQRICEELIAKLQRKHRALHGTKREQFSELSGTDLEPLIAQLRNAGPDEILAWWHERPALADWLDALVAEGKVLPISTEEDEVVAITRGYGGKQPADYLESFGAYIRDNLNEIPALLVVTQRPRDLTRAQLVELRLLLAQAGYTEANLEGAWRDSTNQEMAASIIGFIRGQALGSPLVPYPRRVQAALDRILASRDWTGPQRKWLARIGKQLVEQKVVDRAVIDQDEAFSQAGGFTRLDKTFGGELEDLLRELNEAVWSDAG</sequence>
<feature type="domain" description="Helicase C-terminal" evidence="3">
    <location>
        <begin position="681"/>
        <end position="834"/>
    </location>
</feature>
<dbReference type="SMART" id="SM00487">
    <property type="entry name" value="DEXDc"/>
    <property type="match status" value="1"/>
</dbReference>
<dbReference type="PROSITE" id="PS51194">
    <property type="entry name" value="HELICASE_CTER"/>
    <property type="match status" value="1"/>
</dbReference>
<dbReference type="GO" id="GO:0016787">
    <property type="term" value="F:hydrolase activity"/>
    <property type="evidence" value="ECO:0007669"/>
    <property type="project" value="InterPro"/>
</dbReference>
<evidence type="ECO:0000313" key="5">
    <source>
        <dbReference type="Proteomes" id="UP000031599"/>
    </source>
</evidence>
<dbReference type="GO" id="GO:0005524">
    <property type="term" value="F:ATP binding"/>
    <property type="evidence" value="ECO:0007669"/>
    <property type="project" value="InterPro"/>
</dbReference>
<feature type="domain" description="Helicase ATP-binding" evidence="2">
    <location>
        <begin position="422"/>
        <end position="604"/>
    </location>
</feature>
<comment type="caution">
    <text evidence="4">The sequence shown here is derived from an EMBL/GenBank/DDBJ whole genome shotgun (WGS) entry which is preliminary data.</text>
</comment>
<dbReference type="Gene3D" id="3.40.50.300">
    <property type="entry name" value="P-loop containing nucleotide triphosphate hydrolases"/>
    <property type="match status" value="2"/>
</dbReference>
<dbReference type="InterPro" id="IPR014001">
    <property type="entry name" value="Helicase_ATP-bd"/>
</dbReference>
<dbReference type="InterPro" id="IPR006935">
    <property type="entry name" value="Helicase/UvrB_N"/>
</dbReference>
<dbReference type="SMART" id="SM00490">
    <property type="entry name" value="HELICc"/>
    <property type="match status" value="1"/>
</dbReference>
<dbReference type="InterPro" id="IPR050742">
    <property type="entry name" value="Helicase_Restrict-Modif_Enz"/>
</dbReference>
<dbReference type="Pfam" id="PF00271">
    <property type="entry name" value="Helicase_C"/>
    <property type="match status" value="1"/>
</dbReference>
<dbReference type="Pfam" id="PF08463">
    <property type="entry name" value="EcoEI_R_C"/>
    <property type="match status" value="1"/>
</dbReference>
<dbReference type="SUPFAM" id="SSF52540">
    <property type="entry name" value="P-loop containing nucleoside triphosphate hydrolases"/>
    <property type="match status" value="1"/>
</dbReference>
<dbReference type="PROSITE" id="PS51192">
    <property type="entry name" value="HELICASE_ATP_BIND_1"/>
    <property type="match status" value="1"/>
</dbReference>
<reference evidence="4 5" key="1">
    <citation type="submission" date="2014-12" db="EMBL/GenBank/DDBJ databases">
        <title>Genome assembly of Enhygromyxa salina DSM 15201.</title>
        <authorList>
            <person name="Sharma G."/>
            <person name="Subramanian S."/>
        </authorList>
    </citation>
    <scope>NUCLEOTIDE SEQUENCE [LARGE SCALE GENOMIC DNA]</scope>
    <source>
        <strain evidence="4 5">DSM 15201</strain>
    </source>
</reference>
<gene>
    <name evidence="4" type="ORF">DB30_04795</name>
</gene>
<protein>
    <submittedName>
        <fullName evidence="4">Type I restriction-modification system, restriction subunit R</fullName>
    </submittedName>
</protein>
<dbReference type="Pfam" id="PF04851">
    <property type="entry name" value="ResIII"/>
    <property type="match status" value="1"/>
</dbReference>
<evidence type="ECO:0000256" key="1">
    <source>
        <dbReference type="SAM" id="Coils"/>
    </source>
</evidence>
<dbReference type="AlphaFoldDB" id="A0A0C2D3N1"/>
<dbReference type="EMBL" id="JMCC02000040">
    <property type="protein sequence ID" value="KIG16335.1"/>
    <property type="molecule type" value="Genomic_DNA"/>
</dbReference>
<accession>A0A0C2D3N1</accession>
<dbReference type="GO" id="GO:0006304">
    <property type="term" value="P:DNA modification"/>
    <property type="evidence" value="ECO:0007669"/>
    <property type="project" value="InterPro"/>
</dbReference>
<proteinExistence type="predicted"/>
<dbReference type="PANTHER" id="PTHR47396">
    <property type="entry name" value="TYPE I RESTRICTION ENZYME ECOKI R PROTEIN"/>
    <property type="match status" value="1"/>
</dbReference>
<dbReference type="GO" id="GO:0003677">
    <property type="term" value="F:DNA binding"/>
    <property type="evidence" value="ECO:0007669"/>
    <property type="project" value="InterPro"/>
</dbReference>
<evidence type="ECO:0000313" key="4">
    <source>
        <dbReference type="EMBL" id="KIG16335.1"/>
    </source>
</evidence>
<dbReference type="InterPro" id="IPR001650">
    <property type="entry name" value="Helicase_C-like"/>
</dbReference>
<keyword evidence="1" id="KW-0175">Coiled coil</keyword>